<keyword evidence="3 6" id="KW-0812">Transmembrane</keyword>
<feature type="transmembrane region" description="Helical" evidence="6">
    <location>
        <begin position="12"/>
        <end position="30"/>
    </location>
</feature>
<dbReference type="PANTHER" id="PTHR42865:SF8">
    <property type="entry name" value="SERINE_THREONINE TRANSPORTER SSTT"/>
    <property type="match status" value="1"/>
</dbReference>
<dbReference type="Proteomes" id="UP000058446">
    <property type="component" value="Chromosome"/>
</dbReference>
<evidence type="ECO:0000256" key="2">
    <source>
        <dbReference type="ARBA" id="ARBA00022448"/>
    </source>
</evidence>
<evidence type="ECO:0000256" key="3">
    <source>
        <dbReference type="ARBA" id="ARBA00022692"/>
    </source>
</evidence>
<feature type="transmembrane region" description="Helical" evidence="6">
    <location>
        <begin position="274"/>
        <end position="302"/>
    </location>
</feature>
<feature type="transmembrane region" description="Helical" evidence="6">
    <location>
        <begin position="309"/>
        <end position="327"/>
    </location>
</feature>
<dbReference type="SUPFAM" id="SSF118215">
    <property type="entry name" value="Proton glutamate symport protein"/>
    <property type="match status" value="1"/>
</dbReference>
<proteinExistence type="predicted"/>
<feature type="transmembrane region" description="Helical" evidence="6">
    <location>
        <begin position="135"/>
        <end position="152"/>
    </location>
</feature>
<organism evidence="7 8">
    <name type="scientific">Corynebacterium lactis RW2-5</name>
    <dbReference type="NCBI Taxonomy" id="1408189"/>
    <lineage>
        <taxon>Bacteria</taxon>
        <taxon>Bacillati</taxon>
        <taxon>Actinomycetota</taxon>
        <taxon>Actinomycetes</taxon>
        <taxon>Mycobacteriales</taxon>
        <taxon>Corynebacteriaceae</taxon>
        <taxon>Corynebacterium</taxon>
    </lineage>
</organism>
<dbReference type="PATRIC" id="fig|1408189.4.peg.1645"/>
<dbReference type="Pfam" id="PF00375">
    <property type="entry name" value="SDF"/>
    <property type="match status" value="1"/>
</dbReference>
<evidence type="ECO:0000313" key="8">
    <source>
        <dbReference type="Proteomes" id="UP000058446"/>
    </source>
</evidence>
<dbReference type="InterPro" id="IPR001991">
    <property type="entry name" value="Na-dicarboxylate_symporter"/>
</dbReference>
<dbReference type="OrthoDB" id="9768885at2"/>
<evidence type="ECO:0000256" key="6">
    <source>
        <dbReference type="SAM" id="Phobius"/>
    </source>
</evidence>
<accession>A0A0K2H0Z7</accession>
<feature type="transmembrane region" description="Helical" evidence="6">
    <location>
        <begin position="42"/>
        <end position="67"/>
    </location>
</feature>
<keyword evidence="8" id="KW-1185">Reference proteome</keyword>
<dbReference type="PRINTS" id="PR00173">
    <property type="entry name" value="EDTRNSPORT"/>
</dbReference>
<dbReference type="EMBL" id="CP006841">
    <property type="protein sequence ID" value="ALA67704.1"/>
    <property type="molecule type" value="Genomic_DNA"/>
</dbReference>
<dbReference type="Gene3D" id="1.10.3860.10">
    <property type="entry name" value="Sodium:dicarboxylate symporter"/>
    <property type="match status" value="1"/>
</dbReference>
<feature type="transmembrane region" description="Helical" evidence="6">
    <location>
        <begin position="74"/>
        <end position="96"/>
    </location>
</feature>
<dbReference type="PANTHER" id="PTHR42865">
    <property type="entry name" value="PROTON/GLUTAMATE-ASPARTATE SYMPORTER"/>
    <property type="match status" value="1"/>
</dbReference>
<sequence>MSSTPRFTQSLLFRVIVAIILGVICSFFFPEWLAKVFVTFNGLFGNFLGFFIPVLIFALITPAIASLGKGAGKWLGITTGIAYGSTIFSGLLAYGASQALYPWLLGSDQTAKSVDIEKGALEGFFSVEMPPPFEVMTALLLAFCVGLAMTAVKSDSLYRASEQLRDVIMKVISSFIIPLLPIYIFGMFLAMGMNGNLTATLSMFFKVLVLAIIGTVVLLAIQFAIAGAVAGRNPLTSLKNMMPAYATALGTSSSAATIPVTYKSALQNGVTEKVAGFTVPLCATIHLAGSMMKISLFAFAIMYMSSQPVSFGMAVGFILMLGVTMIAAPGVPGGAIMAAVGLLSSMLGFNEEQVALMIAAYIAIDSFGTACNVTGDGAIAMVVNRFAKGAIVDRSAELEAEVN</sequence>
<dbReference type="RefSeq" id="WP_053412471.1">
    <property type="nucleotide sequence ID" value="NZ_CP006841.1"/>
</dbReference>
<feature type="transmembrane region" description="Helical" evidence="6">
    <location>
        <begin position="203"/>
        <end position="230"/>
    </location>
</feature>
<keyword evidence="2" id="KW-0813">Transport</keyword>
<evidence type="ECO:0000256" key="5">
    <source>
        <dbReference type="ARBA" id="ARBA00023136"/>
    </source>
</evidence>
<protein>
    <submittedName>
        <fullName evidence="7">Sodium:proton antiporter</fullName>
    </submittedName>
</protein>
<reference evidence="7 8" key="1">
    <citation type="submission" date="2013-10" db="EMBL/GenBank/DDBJ databases">
        <title>Complete genome sequence of Corynebacterium lactis DSM 45799(T), isolated from raw cow milk.</title>
        <authorList>
            <person name="Ruckert C."/>
            <person name="Albersmeier A."/>
            <person name="Lipski A."/>
            <person name="Kalinowski J."/>
        </authorList>
    </citation>
    <scope>NUCLEOTIDE SEQUENCE [LARGE SCALE GENOMIC DNA]</scope>
    <source>
        <strain evidence="7 8">RW2-5</strain>
    </source>
</reference>
<dbReference type="STRING" id="1408189.CLAC_08205"/>
<keyword evidence="4 6" id="KW-1133">Transmembrane helix</keyword>
<comment type="subcellular location">
    <subcellularLocation>
        <location evidence="1">Membrane</location>
        <topology evidence="1">Multi-pass membrane protein</topology>
    </subcellularLocation>
</comment>
<evidence type="ECO:0000256" key="1">
    <source>
        <dbReference type="ARBA" id="ARBA00004141"/>
    </source>
</evidence>
<feature type="transmembrane region" description="Helical" evidence="6">
    <location>
        <begin position="242"/>
        <end position="262"/>
    </location>
</feature>
<feature type="transmembrane region" description="Helical" evidence="6">
    <location>
        <begin position="172"/>
        <end position="191"/>
    </location>
</feature>
<dbReference type="InterPro" id="IPR036458">
    <property type="entry name" value="Na:dicarbo_symporter_sf"/>
</dbReference>
<evidence type="ECO:0000256" key="4">
    <source>
        <dbReference type="ARBA" id="ARBA00022989"/>
    </source>
</evidence>
<dbReference type="KEGG" id="clw:CLAC_08205"/>
<dbReference type="GO" id="GO:0032329">
    <property type="term" value="P:serine transport"/>
    <property type="evidence" value="ECO:0007669"/>
    <property type="project" value="TreeGrafter"/>
</dbReference>
<dbReference type="GO" id="GO:0005886">
    <property type="term" value="C:plasma membrane"/>
    <property type="evidence" value="ECO:0007669"/>
    <property type="project" value="TreeGrafter"/>
</dbReference>
<name>A0A0K2H0Z7_9CORY</name>
<gene>
    <name evidence="7" type="ORF">CLAC_08205</name>
</gene>
<dbReference type="AlphaFoldDB" id="A0A0K2H0Z7"/>
<keyword evidence="5 6" id="KW-0472">Membrane</keyword>
<evidence type="ECO:0000313" key="7">
    <source>
        <dbReference type="EMBL" id="ALA67704.1"/>
    </source>
</evidence>
<dbReference type="GO" id="GO:0005295">
    <property type="term" value="F:neutral L-amino acid:sodium symporter activity"/>
    <property type="evidence" value="ECO:0007669"/>
    <property type="project" value="TreeGrafter"/>
</dbReference>